<name>A0A1G5EAS0_9BACL</name>
<sequence length="249" mass="28987">MYIVSHMLKPVSHLELQQVEQEHAVRLPLAYQRWLQQYGEGTYSGWMNIQRPDPEVLKPFAAYDLWEHTEATVISQSQLQECISIGSSVDGDFLVVHADVEGLIWLPRHDEQITVWPSNEVSFADILDRIYCGYYNRDEPFRPAYFEPWNEEKQHIFYHFTGKENGASMKELADLCESDLSWDLVIDNEYTCKLFSAMIGGYVRFNMASEREIGLFYEKNNHATEAQEAQQQVQAIQQFLQAHHCTALE</sequence>
<evidence type="ECO:0000259" key="1">
    <source>
        <dbReference type="SMART" id="SM00860"/>
    </source>
</evidence>
<dbReference type="RefSeq" id="WP_090916977.1">
    <property type="nucleotide sequence ID" value="NZ_FMVM01000003.1"/>
</dbReference>
<dbReference type="InterPro" id="IPR018958">
    <property type="entry name" value="Knr4/Smi1-like_dom"/>
</dbReference>
<protein>
    <recommendedName>
        <fullName evidence="1">Knr4/Smi1-like domain-containing protein</fullName>
    </recommendedName>
</protein>
<dbReference type="EMBL" id="FMVM01000003">
    <property type="protein sequence ID" value="SCY24113.1"/>
    <property type="molecule type" value="Genomic_DNA"/>
</dbReference>
<organism evidence="2 3">
    <name type="scientific">Paenibacillus polysaccharolyticus</name>
    <dbReference type="NCBI Taxonomy" id="582692"/>
    <lineage>
        <taxon>Bacteria</taxon>
        <taxon>Bacillati</taxon>
        <taxon>Bacillota</taxon>
        <taxon>Bacilli</taxon>
        <taxon>Bacillales</taxon>
        <taxon>Paenibacillaceae</taxon>
        <taxon>Paenibacillus</taxon>
    </lineage>
</organism>
<dbReference type="SMART" id="SM00860">
    <property type="entry name" value="SMI1_KNR4"/>
    <property type="match status" value="1"/>
</dbReference>
<reference evidence="3" key="1">
    <citation type="submission" date="2016-10" db="EMBL/GenBank/DDBJ databases">
        <authorList>
            <person name="Varghese N."/>
            <person name="Submissions S."/>
        </authorList>
    </citation>
    <scope>NUCLEOTIDE SEQUENCE [LARGE SCALE GENOMIC DNA]</scope>
    <source>
        <strain evidence="3">BL9</strain>
    </source>
</reference>
<dbReference type="SUPFAM" id="SSF160631">
    <property type="entry name" value="SMI1/KNR4-like"/>
    <property type="match status" value="1"/>
</dbReference>
<proteinExistence type="predicted"/>
<gene>
    <name evidence="2" type="ORF">SAMN05720606_103226</name>
</gene>
<dbReference type="STRING" id="582692.SAMN05720606_103226"/>
<evidence type="ECO:0000313" key="2">
    <source>
        <dbReference type="EMBL" id="SCY24113.1"/>
    </source>
</evidence>
<dbReference type="Pfam" id="PF09346">
    <property type="entry name" value="SMI1_KNR4"/>
    <property type="match status" value="1"/>
</dbReference>
<dbReference type="Proteomes" id="UP000198538">
    <property type="component" value="Unassembled WGS sequence"/>
</dbReference>
<dbReference type="Gene3D" id="3.40.1580.10">
    <property type="entry name" value="SMI1/KNR4-like"/>
    <property type="match status" value="1"/>
</dbReference>
<accession>A0A1G5EAS0</accession>
<feature type="domain" description="Knr4/Smi1-like" evidence="1">
    <location>
        <begin position="10"/>
        <end position="129"/>
    </location>
</feature>
<keyword evidence="3" id="KW-1185">Reference proteome</keyword>
<dbReference type="AlphaFoldDB" id="A0A1G5EAS0"/>
<dbReference type="InterPro" id="IPR037883">
    <property type="entry name" value="Knr4/Smi1-like_sf"/>
</dbReference>
<evidence type="ECO:0000313" key="3">
    <source>
        <dbReference type="Proteomes" id="UP000198538"/>
    </source>
</evidence>